<dbReference type="AlphaFoldDB" id="A0AAV8F2B1"/>
<dbReference type="PROSITE" id="PS00626">
    <property type="entry name" value="RCC1_2"/>
    <property type="match status" value="3"/>
</dbReference>
<evidence type="ECO:0000256" key="3">
    <source>
        <dbReference type="ARBA" id="ARBA00022771"/>
    </source>
</evidence>
<dbReference type="InterPro" id="IPR058923">
    <property type="entry name" value="RCC1-like_dom"/>
</dbReference>
<dbReference type="Pfam" id="PF25390">
    <property type="entry name" value="WD40_RLD"/>
    <property type="match status" value="1"/>
</dbReference>
<evidence type="ECO:0000256" key="7">
    <source>
        <dbReference type="SAM" id="Coils"/>
    </source>
</evidence>
<feature type="coiled-coil region" evidence="7">
    <location>
        <begin position="804"/>
        <end position="880"/>
    </location>
</feature>
<evidence type="ECO:0000313" key="12">
    <source>
        <dbReference type="EMBL" id="KAJ4786520.1"/>
    </source>
</evidence>
<dbReference type="PRINTS" id="PR00633">
    <property type="entry name" value="RCCNDNSATION"/>
</dbReference>
<feature type="domain" description="BRX" evidence="10">
    <location>
        <begin position="980"/>
        <end position="1035"/>
    </location>
</feature>
<dbReference type="EMBL" id="JAMFTS010000002">
    <property type="protein sequence ID" value="KAJ4786520.1"/>
    <property type="molecule type" value="Genomic_DNA"/>
</dbReference>
<feature type="region of interest" description="Disordered" evidence="8">
    <location>
        <begin position="142"/>
        <end position="162"/>
    </location>
</feature>
<dbReference type="SMART" id="SM00064">
    <property type="entry name" value="FYVE"/>
    <property type="match status" value="1"/>
</dbReference>
<dbReference type="InterPro" id="IPR000408">
    <property type="entry name" value="Reg_chr_condens"/>
</dbReference>
<dbReference type="InterPro" id="IPR000306">
    <property type="entry name" value="Znf_FYVE"/>
</dbReference>
<keyword evidence="13" id="KW-1185">Reference proteome</keyword>
<dbReference type="Pfam" id="PF13713">
    <property type="entry name" value="BRX_N"/>
    <property type="match status" value="1"/>
</dbReference>
<dbReference type="Pfam" id="PF16457">
    <property type="entry name" value="PH_12"/>
    <property type="match status" value="1"/>
</dbReference>
<feature type="compositionally biased region" description="Low complexity" evidence="8">
    <location>
        <begin position="143"/>
        <end position="162"/>
    </location>
</feature>
<dbReference type="InterPro" id="IPR017455">
    <property type="entry name" value="Znf_FYVE-rel"/>
</dbReference>
<sequence>MADPADNDKAIIALKKGAQLLKYCRKGKPKFCPFRLSHDESTLIWISSSKEKGIKLASVSKIISGQRTAVFQRFPLPEKDHLSFSLIYNNGKRSLDLICKDKVEVEAWFTGLSALVTSIQRSNQSGNFDGFRDGFSYENGRESSLSSNSSNNKFSTSNSSLSNSDNDFSFVIRSTDAVSDIIMQTKASYNYNHAPNDLRLSISSVPSTSSHGSGGGGDDSESFGDIYIWGEIFTDRSNPNPTDPNPNPSANPISNPTNNPALASVLLSKAGILTPKPLESNVMLDVNYVACGVRHAALVTRQAEVFTWGEESSGRLGHGVGTDIIHPRLVESLSTLNVEVVDCGEFHTCAITSSGELYTWGDGTHNAGLLGHGTKTSHWIPKRVAGPIDGLQVQMVSCGTWHTALITTAGQLFTFGDGTFGALGHGNRDTALFPKEVESLKGLRTIAVSCGVWHSAAVVEVIMSQSSASSGKLFTWGDGDKYRLGHGDKQVRLKPTCVSHLIEYNFHKVACGHTFTLGLTTSGQLFSFGSSMYGQLGNSNSDGKHPRMVEDRLSSETVWEVACGAYHVAVLTASGEVYTWGKGANGRLGHGDTEDRKSPTLVEALKDRVVKRIACGSGFTAAICQHKWVSGAEQSQCSACRQAFGFTRKRHNCYNCGLVHCHACSSRKAVRAALAPNPGKPYRVCDSCYVKLSKVTDMSGSNNARRYAGTTVGTGTGTSKAVTSASTDMIKSLDAKAAKQGRKPDVYQFLQMKDIPFIGALDLQQMTWAMGYATSDNTRSVSPLPMRPGYTGYVSSGSMSGEGMESFKEANQALTQEVQRLRAEVETLKQRLETQEADKQKSEAKSKEAMQLIAEEQSKSKAAKEVIKSLTAQLKEMAERLPPGVYDTKPVRPAYLPTSISGQDLCNSTSGSNEKPSNSTDELFAGRPPGMYRTGVRQSNLDTKETERFQINLGVPQNTTPNPNLAGPPTATTNSSHVEAEWIEQYEPGVYLTLVALVDGTRELKRVRFSRRRFGEHQAESWWAENRDKVYEKYNVRGTDRTSSFTSF</sequence>
<protein>
    <submittedName>
        <fullName evidence="12">Regulator of chromosome condensation (RCC1) family with FYVE zinc finger domain-containing protein</fullName>
    </submittedName>
</protein>
<evidence type="ECO:0000259" key="10">
    <source>
        <dbReference type="PROSITE" id="PS51514"/>
    </source>
</evidence>
<dbReference type="GO" id="GO:0008270">
    <property type="term" value="F:zinc ion binding"/>
    <property type="evidence" value="ECO:0007669"/>
    <property type="project" value="UniProtKB-KW"/>
</dbReference>
<dbReference type="PROSITE" id="PS51514">
    <property type="entry name" value="BRX"/>
    <property type="match status" value="1"/>
</dbReference>
<dbReference type="Proteomes" id="UP001140206">
    <property type="component" value="Chromosome 3"/>
</dbReference>
<dbReference type="SUPFAM" id="SSF57903">
    <property type="entry name" value="FYVE/PHD zinc finger"/>
    <property type="match status" value="1"/>
</dbReference>
<accession>A0AAV8F2B1</accession>
<feature type="compositionally biased region" description="Polar residues" evidence="8">
    <location>
        <begin position="898"/>
        <end position="921"/>
    </location>
</feature>
<feature type="compositionally biased region" description="Low complexity" evidence="8">
    <location>
        <begin position="202"/>
        <end position="211"/>
    </location>
</feature>
<evidence type="ECO:0000313" key="11">
    <source>
        <dbReference type="EMBL" id="KAJ4779620.1"/>
    </source>
</evidence>
<comment type="caution">
    <text evidence="12">The sequence shown here is derived from an EMBL/GenBank/DDBJ whole genome shotgun (WGS) entry which is preliminary data.</text>
</comment>
<dbReference type="InterPro" id="IPR011011">
    <property type="entry name" value="Znf_FYVE_PHD"/>
</dbReference>
<feature type="repeat" description="RCC1" evidence="6">
    <location>
        <begin position="303"/>
        <end position="354"/>
    </location>
</feature>
<feature type="repeat" description="RCC1" evidence="6">
    <location>
        <begin position="410"/>
        <end position="461"/>
    </location>
</feature>
<dbReference type="FunFam" id="3.30.40.10:FF:000619">
    <property type="entry name" value="Putative E3 ubiquitin-protein ligase HERC1"/>
    <property type="match status" value="1"/>
</dbReference>
<dbReference type="Pfam" id="PF01363">
    <property type="entry name" value="FYVE"/>
    <property type="match status" value="1"/>
</dbReference>
<dbReference type="InterPro" id="IPR011993">
    <property type="entry name" value="PH-like_dom_sf"/>
</dbReference>
<evidence type="ECO:0000256" key="6">
    <source>
        <dbReference type="PROSITE-ProRule" id="PRU00235"/>
    </source>
</evidence>
<dbReference type="CDD" id="cd13365">
    <property type="entry name" value="PH_PLC_plant-like"/>
    <property type="match status" value="1"/>
</dbReference>
<dbReference type="PROSITE" id="PS50178">
    <property type="entry name" value="ZF_FYVE"/>
    <property type="match status" value="1"/>
</dbReference>
<dbReference type="PROSITE" id="PS50012">
    <property type="entry name" value="RCC1_3"/>
    <property type="match status" value="6"/>
</dbReference>
<evidence type="ECO:0000256" key="5">
    <source>
        <dbReference type="PROSITE-ProRule" id="PRU00091"/>
    </source>
</evidence>
<dbReference type="Proteomes" id="UP001140206">
    <property type="component" value="Chromosome 2"/>
</dbReference>
<dbReference type="Gene3D" id="2.130.10.30">
    <property type="entry name" value="Regulator of chromosome condensation 1/beta-lactamase-inhibitor protein II"/>
    <property type="match status" value="2"/>
</dbReference>
<dbReference type="PANTHER" id="PTHR22870">
    <property type="entry name" value="REGULATOR OF CHROMOSOME CONDENSATION"/>
    <property type="match status" value="1"/>
</dbReference>
<dbReference type="InterPro" id="IPR001849">
    <property type="entry name" value="PH_domain"/>
</dbReference>
<evidence type="ECO:0000256" key="1">
    <source>
        <dbReference type="ARBA" id="ARBA00022723"/>
    </source>
</evidence>
<feature type="repeat" description="RCC1" evidence="6">
    <location>
        <begin position="355"/>
        <end position="409"/>
    </location>
</feature>
<dbReference type="SUPFAM" id="SSF50985">
    <property type="entry name" value="RCC1/BLIP-II"/>
    <property type="match status" value="1"/>
</dbReference>
<dbReference type="InterPro" id="IPR013083">
    <property type="entry name" value="Znf_RING/FYVE/PHD"/>
</dbReference>
<feature type="repeat" description="RCC1" evidence="6">
    <location>
        <begin position="471"/>
        <end position="522"/>
    </location>
</feature>
<reference evidence="12" key="1">
    <citation type="submission" date="2022-08" db="EMBL/GenBank/DDBJ databases">
        <authorList>
            <person name="Marques A."/>
        </authorList>
    </citation>
    <scope>NUCLEOTIDE SEQUENCE</scope>
    <source>
        <strain evidence="12">RhyPub2mFocal</strain>
        <tissue evidence="12">Leaves</tissue>
    </source>
</reference>
<evidence type="ECO:0000256" key="4">
    <source>
        <dbReference type="ARBA" id="ARBA00022833"/>
    </source>
</evidence>
<dbReference type="EMBL" id="JAMFTS010000003">
    <property type="protein sequence ID" value="KAJ4779620.1"/>
    <property type="molecule type" value="Genomic_DNA"/>
</dbReference>
<dbReference type="InterPro" id="IPR027988">
    <property type="entry name" value="BRX_N"/>
</dbReference>
<feature type="region of interest" description="Disordered" evidence="8">
    <location>
        <begin position="896"/>
        <end position="936"/>
    </location>
</feature>
<dbReference type="Gene3D" id="3.30.40.10">
    <property type="entry name" value="Zinc/RING finger domain, C3HC4 (zinc finger)"/>
    <property type="match status" value="1"/>
</dbReference>
<feature type="region of interest" description="Disordered" evidence="8">
    <location>
        <begin position="202"/>
        <end position="221"/>
    </location>
</feature>
<feature type="region of interest" description="Disordered" evidence="8">
    <location>
        <begin position="234"/>
        <end position="257"/>
    </location>
</feature>
<organism evidence="12 13">
    <name type="scientific">Rhynchospora pubera</name>
    <dbReference type="NCBI Taxonomy" id="906938"/>
    <lineage>
        <taxon>Eukaryota</taxon>
        <taxon>Viridiplantae</taxon>
        <taxon>Streptophyta</taxon>
        <taxon>Embryophyta</taxon>
        <taxon>Tracheophyta</taxon>
        <taxon>Spermatophyta</taxon>
        <taxon>Magnoliopsida</taxon>
        <taxon>Liliopsida</taxon>
        <taxon>Poales</taxon>
        <taxon>Cyperaceae</taxon>
        <taxon>Cyperoideae</taxon>
        <taxon>Rhynchosporeae</taxon>
        <taxon>Rhynchospora</taxon>
    </lineage>
</organism>
<dbReference type="FunFam" id="2.130.10.30:FF:000028">
    <property type="entry name" value="PH, RCC1 and FYVE domains-containing protein 1"/>
    <property type="match status" value="1"/>
</dbReference>
<proteinExistence type="predicted"/>
<keyword evidence="3 5" id="KW-0863">Zinc-finger</keyword>
<dbReference type="InterPro" id="IPR051210">
    <property type="entry name" value="Ub_ligase/GEF_domain"/>
</dbReference>
<feature type="domain" description="FYVE-type" evidence="9">
    <location>
        <begin position="631"/>
        <end position="693"/>
    </location>
</feature>
<keyword evidence="2" id="KW-0677">Repeat</keyword>
<evidence type="ECO:0000259" key="9">
    <source>
        <dbReference type="PROSITE" id="PS50178"/>
    </source>
</evidence>
<keyword evidence="7" id="KW-0175">Coiled coil</keyword>
<dbReference type="PANTHER" id="PTHR22870:SF468">
    <property type="entry name" value="OS04G0686200 PROTEIN"/>
    <property type="match status" value="1"/>
</dbReference>
<keyword evidence="1" id="KW-0479">Metal-binding</keyword>
<feature type="repeat" description="RCC1" evidence="6">
    <location>
        <begin position="523"/>
        <end position="574"/>
    </location>
</feature>
<evidence type="ECO:0000313" key="13">
    <source>
        <dbReference type="Proteomes" id="UP001140206"/>
    </source>
</evidence>
<gene>
    <name evidence="12" type="ORF">LUZ62_037766</name>
    <name evidence="11" type="ORF">LUZ62_063877</name>
</gene>
<dbReference type="Pfam" id="PF08381">
    <property type="entry name" value="BRX"/>
    <property type="match status" value="1"/>
</dbReference>
<name>A0AAV8F2B1_9POAL</name>
<evidence type="ECO:0000256" key="8">
    <source>
        <dbReference type="SAM" id="MobiDB-lite"/>
    </source>
</evidence>
<dbReference type="SUPFAM" id="SSF50729">
    <property type="entry name" value="PH domain-like"/>
    <property type="match status" value="1"/>
</dbReference>
<keyword evidence="4" id="KW-0862">Zinc</keyword>
<dbReference type="InterPro" id="IPR009091">
    <property type="entry name" value="RCC1/BLIP-II"/>
</dbReference>
<feature type="repeat" description="RCC1" evidence="6">
    <location>
        <begin position="575"/>
        <end position="626"/>
    </location>
</feature>
<evidence type="ECO:0000256" key="2">
    <source>
        <dbReference type="ARBA" id="ARBA00022737"/>
    </source>
</evidence>
<dbReference type="Gene3D" id="2.30.29.30">
    <property type="entry name" value="Pleckstrin-homology domain (PH domain)/Phosphotyrosine-binding domain (PTB)"/>
    <property type="match status" value="1"/>
</dbReference>
<dbReference type="InterPro" id="IPR013591">
    <property type="entry name" value="Brevis_radix_dom"/>
</dbReference>